<reference evidence="6" key="1">
    <citation type="journal article" date="2012" name="PLoS ONE">
        <title>The success of Acinetobacter species; genetic, metabolic and virulence attributes.</title>
        <authorList>
            <person name="Peleg A.Y."/>
            <person name="de Breij A."/>
            <person name="Adams M.D."/>
            <person name="Cerqueira G.M."/>
            <person name="Mocali S."/>
            <person name="Galardini M."/>
            <person name="Nibbering P.H."/>
            <person name="Earl A.M."/>
            <person name="Ward D.V."/>
            <person name="Paterson D.L."/>
            <person name="Seifert H."/>
            <person name="Dijkshoorn L."/>
        </authorList>
    </citation>
    <scope>NUCLEOTIDE SEQUENCE [LARGE SCALE GENOMIC DNA]</scope>
    <source>
        <strain evidence="6">SH205</strain>
    </source>
</reference>
<dbReference type="HOGENOM" id="CLU_021095_0_0_6"/>
<dbReference type="InterPro" id="IPR000055">
    <property type="entry name" value="Restrct_endonuc_typeI_TRD"/>
</dbReference>
<organism evidence="5 6">
    <name type="scientific">Acinetobacter junii SH205</name>
    <dbReference type="NCBI Taxonomy" id="575587"/>
    <lineage>
        <taxon>Bacteria</taxon>
        <taxon>Pseudomonadati</taxon>
        <taxon>Pseudomonadota</taxon>
        <taxon>Gammaproteobacteria</taxon>
        <taxon>Moraxellales</taxon>
        <taxon>Moraxellaceae</taxon>
        <taxon>Acinetobacter</taxon>
    </lineage>
</organism>
<keyword evidence="2" id="KW-0680">Restriction system</keyword>
<name>D0SR86_ACIJU</name>
<dbReference type="Proteomes" id="UP000018442">
    <property type="component" value="Unassembled WGS sequence"/>
</dbReference>
<dbReference type="InterPro" id="IPR044946">
    <property type="entry name" value="Restrct_endonuc_typeI_TRD_sf"/>
</dbReference>
<feature type="domain" description="Type I restriction modification DNA specificity" evidence="4">
    <location>
        <begin position="219"/>
        <end position="385"/>
    </location>
</feature>
<feature type="domain" description="Type I restriction modification DNA specificity" evidence="4">
    <location>
        <begin position="14"/>
        <end position="187"/>
    </location>
</feature>
<dbReference type="InterPro" id="IPR052021">
    <property type="entry name" value="Type-I_RS_S_subunit"/>
</dbReference>
<dbReference type="Pfam" id="PF01420">
    <property type="entry name" value="Methylase_S"/>
    <property type="match status" value="2"/>
</dbReference>
<dbReference type="Gene3D" id="3.90.220.20">
    <property type="entry name" value="DNA methylase specificity domains"/>
    <property type="match status" value="2"/>
</dbReference>
<evidence type="ECO:0000256" key="2">
    <source>
        <dbReference type="ARBA" id="ARBA00022747"/>
    </source>
</evidence>
<proteinExistence type="inferred from homology"/>
<comment type="similarity">
    <text evidence="1">Belongs to the type-I restriction system S methylase family.</text>
</comment>
<evidence type="ECO:0000259" key="4">
    <source>
        <dbReference type="Pfam" id="PF01420"/>
    </source>
</evidence>
<sequence>MVAPKLRFKEFDGDWSRYKIAEVTEYLVDGTHFSPKTTEGEFKYITSKNIRNDGLDLTNISYISKDEHEKIYKRCKVQLGDILLTKDGANTGNCCLNTLDEEFSLLSSVAVLRGKKDSFNNNFILQILQSDLGQDTIISSMSGQAITRITLAKLKDYSFFFPELTEQTQITSFLSAVDEKISQLTQKHALLSQYKQGMMQKLFSQQIRFKADDGSEFGEWEEKELKEVAEINPKAKKLPANFIYIDLESVEKGQLLLQKNIELQDAPSRAQRLLAKGDVLFQMVRPYQQNNYYFNLSGEYVASTGYAQIRTKLDSKFIYYALHEKTFLDEVMNRCTGTSYPAINSSDLSSIEIFVPCLEEQTKIANFLSAIDQKIEVVAQQIEQAKTWKKGLLQQMFV</sequence>
<dbReference type="AlphaFoldDB" id="D0SR86"/>
<evidence type="ECO:0000313" key="5">
    <source>
        <dbReference type="EMBL" id="EEY91497.1"/>
    </source>
</evidence>
<dbReference type="GO" id="GO:0003677">
    <property type="term" value="F:DNA binding"/>
    <property type="evidence" value="ECO:0007669"/>
    <property type="project" value="UniProtKB-KW"/>
</dbReference>
<protein>
    <submittedName>
        <fullName evidence="5">Type I restriction modification DNA specificity domain protein</fullName>
    </submittedName>
</protein>
<dbReference type="PANTHER" id="PTHR30408:SF12">
    <property type="entry name" value="TYPE I RESTRICTION ENZYME MJAVIII SPECIFICITY SUBUNIT"/>
    <property type="match status" value="1"/>
</dbReference>
<dbReference type="PANTHER" id="PTHR30408">
    <property type="entry name" value="TYPE-1 RESTRICTION ENZYME ECOKI SPECIFICITY PROTEIN"/>
    <property type="match status" value="1"/>
</dbReference>
<keyword evidence="3" id="KW-0238">DNA-binding</keyword>
<dbReference type="SUPFAM" id="SSF116734">
    <property type="entry name" value="DNA methylase specificity domain"/>
    <property type="match status" value="2"/>
</dbReference>
<dbReference type="GO" id="GO:0009307">
    <property type="term" value="P:DNA restriction-modification system"/>
    <property type="evidence" value="ECO:0007669"/>
    <property type="project" value="UniProtKB-KW"/>
</dbReference>
<gene>
    <name evidence="5" type="ORF">HMPREF0026_02996</name>
</gene>
<dbReference type="EMBL" id="GG705017">
    <property type="protein sequence ID" value="EEY91497.1"/>
    <property type="molecule type" value="Genomic_DNA"/>
</dbReference>
<dbReference type="CDD" id="cd17246">
    <property type="entry name" value="RMtype1_S_SonII-TRD2-CR2_like"/>
    <property type="match status" value="1"/>
</dbReference>
<evidence type="ECO:0000256" key="1">
    <source>
        <dbReference type="ARBA" id="ARBA00010923"/>
    </source>
</evidence>
<evidence type="ECO:0000256" key="3">
    <source>
        <dbReference type="ARBA" id="ARBA00023125"/>
    </source>
</evidence>
<dbReference type="RefSeq" id="WP_005403926.1">
    <property type="nucleotide sequence ID" value="NZ_GG705017.1"/>
</dbReference>
<evidence type="ECO:0000313" key="6">
    <source>
        <dbReference type="Proteomes" id="UP000018442"/>
    </source>
</evidence>
<accession>D0SR86</accession>